<dbReference type="AlphaFoldDB" id="A0A4S8P366"/>
<sequence length="697" mass="78888">MAVNQIHVDHIRRYLDAKLGPHIGLDDVAHFPEPRRDESRRSRSLAALAVQYLTECSETDAAMSVIDGQDDNGIDAIAFDIDAAHLYLVQAKWSEQGKASLTLDAAAKLNEGLRLITEHRHEVFNSRYQELREFVESVVNEPRFKVTVAFVLMGDSNIDAKAARPIADTVAELNAVHDCARISFLRLPDIHRLVVDGIHSRPVDLKIRMENSARVDHPHLAYYGCASADEIATWYGEHGDRLFDKNLRDALPGSAVNAGIQRTLDSEPENFWYFNNGITVLCNKIERSGHGALRNSGPADLLLEGASVVNGAQTVSTIWKAVQANPENAGTAMVWIRAIQLEDDRFAERVTETNNTQNAVDLRDFAAQDQTQRRLRDDFKSLELNYIIKRGDHRDLDPEKGFTIEDATIALAAGARDTDIVVDAHLDPNKLWQREDGGRYNQLFPSRIKEIRIWRTVRLYRLASRRIEERKANLEKRGRGFATNLGYLVIHVALRALLDERIENPDKNWERDVLPRVRDTTDRALDFMIDEADREYGNYFPASLANNYQKCRDLARAASAYLSTDAPAPVLPAEYLGNVAKPKNENAVRTIYSYEAIEPGTRLDFRARSDREAKLLNHWLSADPTRRFATWEHAKSKALKWEYDGQTYAATGLVDKIWFEATGKKRSAVQGTLYWFVAERGSLVDIADQIRKDLDNS</sequence>
<dbReference type="EMBL" id="STGX01000018">
    <property type="protein sequence ID" value="THV24487.1"/>
    <property type="molecule type" value="Genomic_DNA"/>
</dbReference>
<dbReference type="OrthoDB" id="9806213at2"/>
<proteinExistence type="predicted"/>
<reference evidence="2 3" key="1">
    <citation type="journal article" date="2018" name="Int. J. Syst. Evol. Microbiol.">
        <title>Glycomyces paridis sp. nov., isolated from the medicinal plant Paris polyphylla.</title>
        <authorList>
            <person name="Fang X.M."/>
            <person name="Bai J.L."/>
            <person name="Su J."/>
            <person name="Zhao L.L."/>
            <person name="Liu H.Y."/>
            <person name="Ma B.P."/>
            <person name="Zhang Y.Q."/>
            <person name="Yu L.Y."/>
        </authorList>
    </citation>
    <scope>NUCLEOTIDE SEQUENCE [LARGE SCALE GENOMIC DNA]</scope>
    <source>
        <strain evidence="2 3">CPCC 204357</strain>
    </source>
</reference>
<gene>
    <name evidence="2" type="ORF">E9998_20955</name>
</gene>
<feature type="domain" description="Abortive phage infection protein C-terminal" evidence="1">
    <location>
        <begin position="243"/>
        <end position="514"/>
    </location>
</feature>
<dbReference type="InterPro" id="IPR018891">
    <property type="entry name" value="AIPR_C"/>
</dbReference>
<evidence type="ECO:0000313" key="3">
    <source>
        <dbReference type="Proteomes" id="UP000305792"/>
    </source>
</evidence>
<evidence type="ECO:0000259" key="1">
    <source>
        <dbReference type="Pfam" id="PF10592"/>
    </source>
</evidence>
<evidence type="ECO:0000313" key="2">
    <source>
        <dbReference type="EMBL" id="THV24487.1"/>
    </source>
</evidence>
<accession>A0A4S8P366</accession>
<dbReference type="Pfam" id="PF10592">
    <property type="entry name" value="AIPR"/>
    <property type="match status" value="1"/>
</dbReference>
<keyword evidence="3" id="KW-1185">Reference proteome</keyword>
<organism evidence="2 3">
    <name type="scientific">Glycomyces paridis</name>
    <dbReference type="NCBI Taxonomy" id="2126555"/>
    <lineage>
        <taxon>Bacteria</taxon>
        <taxon>Bacillati</taxon>
        <taxon>Actinomycetota</taxon>
        <taxon>Actinomycetes</taxon>
        <taxon>Glycomycetales</taxon>
        <taxon>Glycomycetaceae</taxon>
        <taxon>Glycomyces</taxon>
    </lineage>
</organism>
<protein>
    <recommendedName>
        <fullName evidence="1">Abortive phage infection protein C-terminal domain-containing protein</fullName>
    </recommendedName>
</protein>
<name>A0A4S8P366_9ACTN</name>
<dbReference type="Proteomes" id="UP000305792">
    <property type="component" value="Unassembled WGS sequence"/>
</dbReference>
<dbReference type="RefSeq" id="WP_136531646.1">
    <property type="nucleotide sequence ID" value="NZ_STGX01000018.1"/>
</dbReference>
<comment type="caution">
    <text evidence="2">The sequence shown here is derived from an EMBL/GenBank/DDBJ whole genome shotgun (WGS) entry which is preliminary data.</text>
</comment>